<dbReference type="EMBL" id="BMAO01000749">
    <property type="protein sequence ID" value="GFQ68960.1"/>
    <property type="molecule type" value="Genomic_DNA"/>
</dbReference>
<evidence type="ECO:0000313" key="2">
    <source>
        <dbReference type="Proteomes" id="UP000887116"/>
    </source>
</evidence>
<dbReference type="OrthoDB" id="7902892at2759"/>
<proteinExistence type="predicted"/>
<organism evidence="1 2">
    <name type="scientific">Trichonephila clavata</name>
    <name type="common">Joro spider</name>
    <name type="synonym">Nephila clavata</name>
    <dbReference type="NCBI Taxonomy" id="2740835"/>
    <lineage>
        <taxon>Eukaryota</taxon>
        <taxon>Metazoa</taxon>
        <taxon>Ecdysozoa</taxon>
        <taxon>Arthropoda</taxon>
        <taxon>Chelicerata</taxon>
        <taxon>Arachnida</taxon>
        <taxon>Araneae</taxon>
        <taxon>Araneomorphae</taxon>
        <taxon>Entelegynae</taxon>
        <taxon>Araneoidea</taxon>
        <taxon>Nephilidae</taxon>
        <taxon>Trichonephila</taxon>
    </lineage>
</organism>
<keyword evidence="2" id="KW-1185">Reference proteome</keyword>
<comment type="caution">
    <text evidence="1">The sequence shown here is derived from an EMBL/GenBank/DDBJ whole genome shotgun (WGS) entry which is preliminary data.</text>
</comment>
<name>A0A8X6K8Z1_TRICU</name>
<protein>
    <submittedName>
        <fullName evidence="1">Uncharacterized protein</fullName>
    </submittedName>
</protein>
<gene>
    <name evidence="1" type="ORF">TNCT_548251</name>
</gene>
<dbReference type="AlphaFoldDB" id="A0A8X6K8Z1"/>
<accession>A0A8X6K8Z1</accession>
<evidence type="ECO:0000313" key="1">
    <source>
        <dbReference type="EMBL" id="GFQ68960.1"/>
    </source>
</evidence>
<reference evidence="1" key="1">
    <citation type="submission" date="2020-07" db="EMBL/GenBank/DDBJ databases">
        <title>Multicomponent nature underlies the extraordinary mechanical properties of spider dragline silk.</title>
        <authorList>
            <person name="Kono N."/>
            <person name="Nakamura H."/>
            <person name="Mori M."/>
            <person name="Yoshida Y."/>
            <person name="Ohtoshi R."/>
            <person name="Malay A.D."/>
            <person name="Moran D.A.P."/>
            <person name="Tomita M."/>
            <person name="Numata K."/>
            <person name="Arakawa K."/>
        </authorList>
    </citation>
    <scope>NUCLEOTIDE SEQUENCE</scope>
</reference>
<dbReference type="Proteomes" id="UP000887116">
    <property type="component" value="Unassembled WGS sequence"/>
</dbReference>
<sequence length="74" mass="8303">MLHAVDQNPGNSVRVISVATRRSRTADKRILQEEALHSFHVQKVLLLQPDDHSRRVALAQWFVNQSAAGMPVTC</sequence>